<gene>
    <name evidence="1" type="ORF">SAMN04515666_104131</name>
</gene>
<organism evidence="1 2">
    <name type="scientific">Bosea lupini</name>
    <dbReference type="NCBI Taxonomy" id="1036779"/>
    <lineage>
        <taxon>Bacteria</taxon>
        <taxon>Pseudomonadati</taxon>
        <taxon>Pseudomonadota</taxon>
        <taxon>Alphaproteobacteria</taxon>
        <taxon>Hyphomicrobiales</taxon>
        <taxon>Boseaceae</taxon>
        <taxon>Bosea</taxon>
    </lineage>
</organism>
<dbReference type="STRING" id="1036779.SAMN04515666_104131"/>
<protein>
    <submittedName>
        <fullName evidence="1">Uncharacterized protein</fullName>
    </submittedName>
</protein>
<evidence type="ECO:0000313" key="1">
    <source>
        <dbReference type="EMBL" id="SEL51373.1"/>
    </source>
</evidence>
<dbReference type="Proteomes" id="UP000199664">
    <property type="component" value="Unassembled WGS sequence"/>
</dbReference>
<sequence>MGQVLMGQVLQFRLKPPAVMGDGDALDLMSAIDFALRDLADITPHILHEPSREQARQCRQMLQDAFDAALQAG</sequence>
<name>A0A1H7QTW7_9HYPH</name>
<keyword evidence="2" id="KW-1185">Reference proteome</keyword>
<accession>A0A1H7QTW7</accession>
<evidence type="ECO:0000313" key="2">
    <source>
        <dbReference type="Proteomes" id="UP000199664"/>
    </source>
</evidence>
<dbReference type="AlphaFoldDB" id="A0A1H7QTW7"/>
<dbReference type="EMBL" id="FOAN01000004">
    <property type="protein sequence ID" value="SEL51373.1"/>
    <property type="molecule type" value="Genomic_DNA"/>
</dbReference>
<reference evidence="2" key="1">
    <citation type="submission" date="2016-10" db="EMBL/GenBank/DDBJ databases">
        <authorList>
            <person name="Varghese N."/>
            <person name="Submissions S."/>
        </authorList>
    </citation>
    <scope>NUCLEOTIDE SEQUENCE [LARGE SCALE GENOMIC DNA]</scope>
    <source>
        <strain evidence="2">LMG 26383,CCUG 61248,R- 45681</strain>
    </source>
</reference>
<proteinExistence type="predicted"/>